<dbReference type="AlphaFoldDB" id="A0A821ZMY2"/>
<accession>A0A821ZMY2</accession>
<proteinExistence type="predicted"/>
<reference evidence="1" key="1">
    <citation type="submission" date="2021-02" db="EMBL/GenBank/DDBJ databases">
        <authorList>
            <person name="Nowell W R."/>
        </authorList>
    </citation>
    <scope>NUCLEOTIDE SEQUENCE</scope>
</reference>
<name>A0A821ZMY2_9BILA</name>
<dbReference type="EMBL" id="CAJOBP010103083">
    <property type="protein sequence ID" value="CAF4981606.1"/>
    <property type="molecule type" value="Genomic_DNA"/>
</dbReference>
<keyword evidence="2" id="KW-1185">Reference proteome</keyword>
<organism evidence="1 2">
    <name type="scientific">Rotaria socialis</name>
    <dbReference type="NCBI Taxonomy" id="392032"/>
    <lineage>
        <taxon>Eukaryota</taxon>
        <taxon>Metazoa</taxon>
        <taxon>Spiralia</taxon>
        <taxon>Gnathifera</taxon>
        <taxon>Rotifera</taxon>
        <taxon>Eurotatoria</taxon>
        <taxon>Bdelloidea</taxon>
        <taxon>Philodinida</taxon>
        <taxon>Philodinidae</taxon>
        <taxon>Rotaria</taxon>
    </lineage>
</organism>
<sequence length="73" mass="8224">ETMLNTNKQQNTALAPPRLQNVLKNHASHQSQKVETLLPCATTVQPLVNLWMNNNVKEHTTSGNVDLRNNNYS</sequence>
<gene>
    <name evidence="1" type="ORF">UJA718_LOCUS49339</name>
</gene>
<protein>
    <submittedName>
        <fullName evidence="1">Uncharacterized protein</fullName>
    </submittedName>
</protein>
<evidence type="ECO:0000313" key="1">
    <source>
        <dbReference type="EMBL" id="CAF4981606.1"/>
    </source>
</evidence>
<evidence type="ECO:0000313" key="2">
    <source>
        <dbReference type="Proteomes" id="UP000663873"/>
    </source>
</evidence>
<dbReference type="Proteomes" id="UP000663873">
    <property type="component" value="Unassembled WGS sequence"/>
</dbReference>
<feature type="non-terminal residue" evidence="1">
    <location>
        <position position="1"/>
    </location>
</feature>
<comment type="caution">
    <text evidence="1">The sequence shown here is derived from an EMBL/GenBank/DDBJ whole genome shotgun (WGS) entry which is preliminary data.</text>
</comment>